<dbReference type="GO" id="GO:0008237">
    <property type="term" value="F:metallopeptidase activity"/>
    <property type="evidence" value="ECO:0007669"/>
    <property type="project" value="UniProtKB-KW"/>
</dbReference>
<keyword evidence="2" id="KW-0378">Hydrolase</keyword>
<dbReference type="SUPFAM" id="SSF55486">
    <property type="entry name" value="Metalloproteases ('zincins'), catalytic domain"/>
    <property type="match status" value="1"/>
</dbReference>
<dbReference type="PANTHER" id="PTHR39420:SF2">
    <property type="entry name" value="HYDROLASE"/>
    <property type="match status" value="1"/>
</dbReference>
<dbReference type="Pfam" id="PF10103">
    <property type="entry name" value="Zincin_2"/>
    <property type="match status" value="1"/>
</dbReference>
<dbReference type="InterPro" id="IPR018766">
    <property type="entry name" value="Zinicin_2"/>
</dbReference>
<evidence type="ECO:0000313" key="3">
    <source>
        <dbReference type="Proteomes" id="UP001552427"/>
    </source>
</evidence>
<sequence length="408" mass="43982">MFGNPEQMAQAMRQFADMLSAPQGSGPVNWDMAKNIARHAVVAEGDPSVMEGERRQIVEALSLADLWLNEATTLPSGVVNPQAWSRSEWIENTVPVWRKLCEPIAQRMVDTMGGALGGAGLPPEAQQMAGPLMGMLKQMGGMMVGQQIGQAIASLAREVVGTTDIGLPLSDRAALLPGGIAHFSDGLEIPSEEIRIYLALREAAHHRLFQHVPWLRSHLLGAVEEYARGITVDTSKLEEQIRGLDINNPEALQEALSGGNLLKPEETERQKAALARLETTLALVEGWVATVVDSSASGKLPSAVALAETVRRRRATGGPAELTFGTLVGLELRPRRLREAAALWRALEEARGVDGRDALWGHPDLMPTADDLDDPEAFVRGEQAWDISELERKPDDGKGDGEGEGGAS</sequence>
<evidence type="ECO:0000313" key="2">
    <source>
        <dbReference type="EMBL" id="MEV4288976.1"/>
    </source>
</evidence>
<gene>
    <name evidence="2" type="ORF">AB0K40_26005</name>
</gene>
<keyword evidence="3" id="KW-1185">Reference proteome</keyword>
<proteinExistence type="predicted"/>
<dbReference type="PANTHER" id="PTHR39420">
    <property type="match status" value="1"/>
</dbReference>
<evidence type="ECO:0000256" key="1">
    <source>
        <dbReference type="SAM" id="MobiDB-lite"/>
    </source>
</evidence>
<dbReference type="InterPro" id="IPR042271">
    <property type="entry name" value="Zinicin_2_N"/>
</dbReference>
<organism evidence="2 3">
    <name type="scientific">Nonomuraea bangladeshensis</name>
    <dbReference type="NCBI Taxonomy" id="404385"/>
    <lineage>
        <taxon>Bacteria</taxon>
        <taxon>Bacillati</taxon>
        <taxon>Actinomycetota</taxon>
        <taxon>Actinomycetes</taxon>
        <taxon>Streptosporangiales</taxon>
        <taxon>Streptosporangiaceae</taxon>
        <taxon>Nonomuraea</taxon>
    </lineage>
</organism>
<dbReference type="NCBIfam" id="TIGR03624">
    <property type="entry name" value="putative hydrolase"/>
    <property type="match status" value="1"/>
</dbReference>
<comment type="caution">
    <text evidence="2">The sequence shown here is derived from an EMBL/GenBank/DDBJ whole genome shotgun (WGS) entry which is preliminary data.</text>
</comment>
<dbReference type="EMBL" id="JBFARM010000008">
    <property type="protein sequence ID" value="MEV4288976.1"/>
    <property type="molecule type" value="Genomic_DNA"/>
</dbReference>
<protein>
    <submittedName>
        <fullName evidence="2">Zinc-dependent metalloprotease</fullName>
    </submittedName>
</protein>
<feature type="compositionally biased region" description="Basic and acidic residues" evidence="1">
    <location>
        <begin position="389"/>
        <end position="401"/>
    </location>
</feature>
<name>A0ABV3H8W9_9ACTN</name>
<keyword evidence="2" id="KW-0645">Protease</keyword>
<dbReference type="Proteomes" id="UP001552427">
    <property type="component" value="Unassembled WGS sequence"/>
</dbReference>
<dbReference type="RefSeq" id="WP_364455765.1">
    <property type="nucleotide sequence ID" value="NZ_JBFARM010000008.1"/>
</dbReference>
<accession>A0ABV3H8W9</accession>
<dbReference type="Gene3D" id="1.20.150.30">
    <property type="entry name" value="Zincin-like metallopeptidase, N-terminal domain"/>
    <property type="match status" value="1"/>
</dbReference>
<feature type="region of interest" description="Disordered" evidence="1">
    <location>
        <begin position="382"/>
        <end position="408"/>
    </location>
</feature>
<reference evidence="2 3" key="1">
    <citation type="submission" date="2024-06" db="EMBL/GenBank/DDBJ databases">
        <title>The Natural Products Discovery Center: Release of the First 8490 Sequenced Strains for Exploring Actinobacteria Biosynthetic Diversity.</title>
        <authorList>
            <person name="Kalkreuter E."/>
            <person name="Kautsar S.A."/>
            <person name="Yang D."/>
            <person name="Bader C.D."/>
            <person name="Teijaro C.N."/>
            <person name="Fluegel L."/>
            <person name="Davis C.M."/>
            <person name="Simpson J.R."/>
            <person name="Lauterbach L."/>
            <person name="Steele A.D."/>
            <person name="Gui C."/>
            <person name="Meng S."/>
            <person name="Li G."/>
            <person name="Viehrig K."/>
            <person name="Ye F."/>
            <person name="Su P."/>
            <person name="Kiefer A.F."/>
            <person name="Nichols A."/>
            <person name="Cepeda A.J."/>
            <person name="Yan W."/>
            <person name="Fan B."/>
            <person name="Jiang Y."/>
            <person name="Adhikari A."/>
            <person name="Zheng C.-J."/>
            <person name="Schuster L."/>
            <person name="Cowan T.M."/>
            <person name="Smanski M.J."/>
            <person name="Chevrette M.G."/>
            <person name="De Carvalho L.P.S."/>
            <person name="Shen B."/>
        </authorList>
    </citation>
    <scope>NUCLEOTIDE SEQUENCE [LARGE SCALE GENOMIC DNA]</scope>
    <source>
        <strain evidence="2 3">NPDC049574</strain>
    </source>
</reference>
<keyword evidence="2" id="KW-0482">Metalloprotease</keyword>